<dbReference type="RefSeq" id="XP_002767348.1">
    <property type="nucleotide sequence ID" value="XM_002767302.1"/>
</dbReference>
<dbReference type="InParanoid" id="C5LT98"/>
<feature type="region of interest" description="Disordered" evidence="1">
    <location>
        <begin position="160"/>
        <end position="198"/>
    </location>
</feature>
<keyword evidence="3" id="KW-1185">Reference proteome</keyword>
<evidence type="ECO:0000256" key="1">
    <source>
        <dbReference type="SAM" id="MobiDB-lite"/>
    </source>
</evidence>
<dbReference type="GeneID" id="9049761"/>
<name>C5LT98_PERM5</name>
<dbReference type="OrthoDB" id="4983at2759"/>
<reference evidence="2 3" key="1">
    <citation type="submission" date="2008-07" db="EMBL/GenBank/DDBJ databases">
        <authorList>
            <person name="El-Sayed N."/>
            <person name="Caler E."/>
            <person name="Inman J."/>
            <person name="Amedeo P."/>
            <person name="Hass B."/>
            <person name="Wortman J."/>
        </authorList>
    </citation>
    <scope>NUCLEOTIDE SEQUENCE [LARGE SCALE GENOMIC DNA]</scope>
    <source>
        <strain evidence="3">ATCC 50983 / TXsc</strain>
    </source>
</reference>
<dbReference type="Proteomes" id="UP000007800">
    <property type="component" value="Unassembled WGS sequence"/>
</dbReference>
<accession>C5LT98</accession>
<protein>
    <submittedName>
        <fullName evidence="2">Uncharacterized protein</fullName>
    </submittedName>
</protein>
<sequence>MSTPIDSNYDIERNAAGGDNVPIDKHSDQSGFIPPAGCEGGDPGDLTSGMSETLYLPGNNLNGSDFFPTLEGLDDEAPFERARKMAKMSSTEEFPCGPSIGDDLGPSDAVPDTSVIGSNDNSALLIKLLTSTDVDRDLPSEGLDHSQALYSALVGLATSDSRKSTLGPSDTSKASADSSSLSHRPPKRPFQGQQHSGPALILGPELFSAVVSQSSGPTPLAAAVTTPTIGRSTGRSQANNATGKFAGAQNFPNDDANGPVRVVRRVHGWVTILRNGGRQATGPYRETVHQCVEDQKEVHRLRAERGMTNTEVMQLLEQMKHVTDRHPSTLLIKKPKKLDYAAPIGVRRMHKGYRASVRVRGREVYGPLRQDVADASCDRAEMMKYRHVVDAPGMRAFVKTLKERVYPHHEDVCQASSNEQVSSSSSSQLNHTQSFMPVLHSDAQGPILPIS</sequence>
<feature type="region of interest" description="Disordered" evidence="1">
    <location>
        <begin position="1"/>
        <end position="48"/>
    </location>
</feature>
<dbReference type="OMA" id="NGSDFFP"/>
<evidence type="ECO:0000313" key="3">
    <source>
        <dbReference type="Proteomes" id="UP000007800"/>
    </source>
</evidence>
<feature type="compositionally biased region" description="Low complexity" evidence="1">
    <location>
        <begin position="169"/>
        <end position="182"/>
    </location>
</feature>
<proteinExistence type="predicted"/>
<dbReference type="AlphaFoldDB" id="C5LT98"/>
<dbReference type="EMBL" id="GG685288">
    <property type="protein sequence ID" value="EER00066.1"/>
    <property type="molecule type" value="Genomic_DNA"/>
</dbReference>
<gene>
    <name evidence="2" type="ORF">Pmar_PMAR024543</name>
</gene>
<organism evidence="3">
    <name type="scientific">Perkinsus marinus (strain ATCC 50983 / TXsc)</name>
    <dbReference type="NCBI Taxonomy" id="423536"/>
    <lineage>
        <taxon>Eukaryota</taxon>
        <taxon>Sar</taxon>
        <taxon>Alveolata</taxon>
        <taxon>Perkinsozoa</taxon>
        <taxon>Perkinsea</taxon>
        <taxon>Perkinsida</taxon>
        <taxon>Perkinsidae</taxon>
        <taxon>Perkinsus</taxon>
    </lineage>
</organism>
<evidence type="ECO:0000313" key="2">
    <source>
        <dbReference type="EMBL" id="EER00066.1"/>
    </source>
</evidence>